<dbReference type="Pfam" id="PF12937">
    <property type="entry name" value="F-box-like"/>
    <property type="match status" value="1"/>
</dbReference>
<dbReference type="EMBL" id="KE346365">
    <property type="protein sequence ID" value="KJE93542.1"/>
    <property type="molecule type" value="Genomic_DNA"/>
</dbReference>
<accession>A0A0D2VRN0</accession>
<gene>
    <name evidence="3" type="ORF">CAOG_004314</name>
</gene>
<feature type="region of interest" description="Disordered" evidence="1">
    <location>
        <begin position="1"/>
        <end position="23"/>
    </location>
</feature>
<sequence length="461" mass="50438">MSPQRMQQQDEAHEDDVAHRPIPAAWFDVDEPLFDRSFRASGEAGAANFTADELDGDDEATRLKQSNASSSSSSSTAAAGSTLLTRAQQKELADAEMCKQRKQIMDRYFGRTSAPWDTMPDSLKQRPVGDLTKVLPVELLFIIFRSLDTQSLARCSQVCKSWQRLIDADVCGLRLWQLKQNSTQCDREAKPPCCLTISHSMPRHSAKSVYALSPDRSSALGRDWSAGFAALSTAAPSIPLPSHYESHQPYCIAFDRVTQSLVNERILSSVAPDLEAGTETQVERLRASALSKRTVACIYDTQTRWAAGMLFSVAKRQVSEDTSRPQTPAPIEHRDLFTDDTWAQTSCSRIPYIGSGFNTPEGCASPPALLESSRVTRPYPADDEDVPPPPQVRQNLHLTLAASRSHSSAPSAHPPATATRVAPPPQSAQPSGQTSLQLEMFPVGASLNLDVSVWGELLSVF</sequence>
<organism evidence="3 4">
    <name type="scientific">Capsaspora owczarzaki (strain ATCC 30864)</name>
    <dbReference type="NCBI Taxonomy" id="595528"/>
    <lineage>
        <taxon>Eukaryota</taxon>
        <taxon>Filasterea</taxon>
        <taxon>Capsaspora</taxon>
    </lineage>
</organism>
<dbReference type="Proteomes" id="UP000008743">
    <property type="component" value="Unassembled WGS sequence"/>
</dbReference>
<proteinExistence type="predicted"/>
<evidence type="ECO:0000313" key="3">
    <source>
        <dbReference type="EMBL" id="KJE93542.1"/>
    </source>
</evidence>
<dbReference type="InterPro" id="IPR036047">
    <property type="entry name" value="F-box-like_dom_sf"/>
</dbReference>
<keyword evidence="4" id="KW-1185">Reference proteome</keyword>
<feature type="compositionally biased region" description="Low complexity" evidence="1">
    <location>
        <begin position="402"/>
        <end position="421"/>
    </location>
</feature>
<dbReference type="InterPro" id="IPR001810">
    <property type="entry name" value="F-box_dom"/>
</dbReference>
<dbReference type="PROSITE" id="PS50181">
    <property type="entry name" value="FBOX"/>
    <property type="match status" value="1"/>
</dbReference>
<dbReference type="AlphaFoldDB" id="A0A0D2VRN0"/>
<feature type="region of interest" description="Disordered" evidence="1">
    <location>
        <begin position="402"/>
        <end position="434"/>
    </location>
</feature>
<evidence type="ECO:0000259" key="2">
    <source>
        <dbReference type="PROSITE" id="PS50181"/>
    </source>
</evidence>
<feature type="domain" description="F-box" evidence="2">
    <location>
        <begin position="129"/>
        <end position="179"/>
    </location>
</feature>
<dbReference type="SMART" id="SM00256">
    <property type="entry name" value="FBOX"/>
    <property type="match status" value="1"/>
</dbReference>
<dbReference type="RefSeq" id="XP_004348142.1">
    <property type="nucleotide sequence ID" value="XM_004348092.2"/>
</dbReference>
<dbReference type="InParanoid" id="A0A0D2VRN0"/>
<dbReference type="OrthoDB" id="629492at2759"/>
<evidence type="ECO:0000256" key="1">
    <source>
        <dbReference type="SAM" id="MobiDB-lite"/>
    </source>
</evidence>
<reference evidence="4" key="1">
    <citation type="submission" date="2011-02" db="EMBL/GenBank/DDBJ databases">
        <title>The Genome Sequence of Capsaspora owczarzaki ATCC 30864.</title>
        <authorList>
            <person name="Russ C."/>
            <person name="Cuomo C."/>
            <person name="Burger G."/>
            <person name="Gray M.W."/>
            <person name="Holland P.W.H."/>
            <person name="King N."/>
            <person name="Lang F.B.F."/>
            <person name="Roger A.J."/>
            <person name="Ruiz-Trillo I."/>
            <person name="Young S.K."/>
            <person name="Zeng Q."/>
            <person name="Gargeya S."/>
            <person name="Alvarado L."/>
            <person name="Berlin A."/>
            <person name="Chapman S.B."/>
            <person name="Chen Z."/>
            <person name="Freedman E."/>
            <person name="Gellesch M."/>
            <person name="Goldberg J."/>
            <person name="Griggs A."/>
            <person name="Gujja S."/>
            <person name="Heilman E."/>
            <person name="Heiman D."/>
            <person name="Howarth C."/>
            <person name="Mehta T."/>
            <person name="Neiman D."/>
            <person name="Pearson M."/>
            <person name="Roberts A."/>
            <person name="Saif S."/>
            <person name="Shea T."/>
            <person name="Shenoy N."/>
            <person name="Sisk P."/>
            <person name="Stolte C."/>
            <person name="Sykes S."/>
            <person name="White J."/>
            <person name="Yandava C."/>
            <person name="Haas B."/>
            <person name="Nusbaum C."/>
            <person name="Birren B."/>
        </authorList>
    </citation>
    <scope>NUCLEOTIDE SEQUENCE</scope>
    <source>
        <strain evidence="4">ATCC 30864</strain>
    </source>
</reference>
<name>A0A0D2VRN0_CAPO3</name>
<dbReference type="Gene3D" id="1.20.1280.50">
    <property type="match status" value="1"/>
</dbReference>
<dbReference type="SUPFAM" id="SSF81383">
    <property type="entry name" value="F-box domain"/>
    <property type="match status" value="1"/>
</dbReference>
<feature type="compositionally biased region" description="Basic and acidic residues" evidence="1">
    <location>
        <begin position="8"/>
        <end position="19"/>
    </location>
</feature>
<evidence type="ECO:0000313" key="4">
    <source>
        <dbReference type="Proteomes" id="UP000008743"/>
    </source>
</evidence>
<protein>
    <recommendedName>
        <fullName evidence="2">F-box domain-containing protein</fullName>
    </recommendedName>
</protein>